<dbReference type="Pfam" id="PF07700">
    <property type="entry name" value="HNOB"/>
    <property type="match status" value="1"/>
</dbReference>
<name>A0AAE0W7T1_9BIVA</name>
<dbReference type="SUPFAM" id="SSF55073">
    <property type="entry name" value="Nucleotide cyclase"/>
    <property type="match status" value="1"/>
</dbReference>
<dbReference type="GO" id="GO:0004383">
    <property type="term" value="F:guanylate cyclase activity"/>
    <property type="evidence" value="ECO:0007669"/>
    <property type="project" value="UniProtKB-EC"/>
</dbReference>
<reference evidence="9" key="1">
    <citation type="journal article" date="2021" name="Genome Biol. Evol.">
        <title>A High-Quality Reference Genome for a Parasitic Bivalve with Doubly Uniparental Inheritance (Bivalvia: Unionida).</title>
        <authorList>
            <person name="Smith C.H."/>
        </authorList>
    </citation>
    <scope>NUCLEOTIDE SEQUENCE</scope>
    <source>
        <strain evidence="9">CHS0354</strain>
    </source>
</reference>
<dbReference type="GO" id="GO:0020037">
    <property type="term" value="F:heme binding"/>
    <property type="evidence" value="ECO:0007669"/>
    <property type="project" value="InterPro"/>
</dbReference>
<dbReference type="Proteomes" id="UP001195483">
    <property type="component" value="Unassembled WGS sequence"/>
</dbReference>
<dbReference type="SMART" id="SM00044">
    <property type="entry name" value="CYCc"/>
    <property type="match status" value="1"/>
</dbReference>
<evidence type="ECO:0000313" key="10">
    <source>
        <dbReference type="Proteomes" id="UP001195483"/>
    </source>
</evidence>
<sequence>MFRNLGSNVLEFLQNLDSIHSFMRKEYPDMIPPSFRCDEQSATDRMILHYYSARKGLHPVVVGVIKEAAKTYYKVQLNVNVVSITEDTVAENTGVRQHVEFDIQAKKIQEKMIEDITPTFLAQTKKNSEKQILQQDVEAVKKKLAQIRSELGENALPLVKARGARGKWKAVAKISILHKGFVPNYPDSLLVNPRMFIEIFPFHLIFDSEMKVHQSGVRIQHMMPTIRNRLAFVTDYFTLRYPNFVDFTYENIKRFVRTPFILEFNKYKLEKEWADKHSIQVKVDTHICITGQMFLLRDNGYFLYVASPIVQSWPDMEKRNIKLADIPMWDVTRDFIMSDLELRVRLDKNIRQSLKGSSVNTGGRDVSSLVSVTDQLNQTQRELNLEKERSFSLYKMFLPRQIVDSVNKGNIPSGELFQDVTVLFCDIVQFLPMVARCSPNAVIEMLNSVYASFDGVTRVHDTYRVESVGDAYMVVSGLPERNYNHAERMANTALGMRIVGQEVRSPLTGENIQVIMDGCNGGIRKLSVILVSNDLPI</sequence>
<keyword evidence="6" id="KW-0456">Lyase</keyword>
<dbReference type="InterPro" id="IPR024096">
    <property type="entry name" value="NO_sig/Golgi_transp_ligand-bd"/>
</dbReference>
<feature type="domain" description="Guanylate cyclase" evidence="8">
    <location>
        <begin position="421"/>
        <end position="496"/>
    </location>
</feature>
<dbReference type="GO" id="GO:0019934">
    <property type="term" value="P:cGMP-mediated signaling"/>
    <property type="evidence" value="ECO:0007669"/>
    <property type="project" value="TreeGrafter"/>
</dbReference>
<dbReference type="GO" id="GO:0005525">
    <property type="term" value="F:GTP binding"/>
    <property type="evidence" value="ECO:0007669"/>
    <property type="project" value="UniProtKB-KW"/>
</dbReference>
<keyword evidence="3" id="KW-0963">Cytoplasm</keyword>
<evidence type="ECO:0000256" key="7">
    <source>
        <dbReference type="ARBA" id="ARBA00023293"/>
    </source>
</evidence>
<reference evidence="9" key="2">
    <citation type="journal article" date="2021" name="Genome Biol. Evol.">
        <title>Developing a high-quality reference genome for a parasitic bivalve with doubly uniparental inheritance (Bivalvia: Unionida).</title>
        <authorList>
            <person name="Smith C.H."/>
        </authorList>
    </citation>
    <scope>NUCLEOTIDE SEQUENCE</scope>
    <source>
        <strain evidence="9">CHS0354</strain>
        <tissue evidence="9">Mantle</tissue>
    </source>
</reference>
<gene>
    <name evidence="9" type="ORF">CHS0354_007194</name>
</gene>
<proteinExistence type="predicted"/>
<dbReference type="Pfam" id="PF00211">
    <property type="entry name" value="Guanylate_cyc"/>
    <property type="match status" value="1"/>
</dbReference>
<dbReference type="PANTHER" id="PTHR45655:SF13">
    <property type="entry name" value="SOLUBLE GUANYLATE CYCLASE GCY-32-RELATED"/>
    <property type="match status" value="1"/>
</dbReference>
<dbReference type="InterPro" id="IPR038158">
    <property type="entry name" value="H-NOX_domain_sf"/>
</dbReference>
<dbReference type="Gene3D" id="3.30.70.1230">
    <property type="entry name" value="Nucleotide cyclase"/>
    <property type="match status" value="1"/>
</dbReference>
<dbReference type="PANTHER" id="PTHR45655">
    <property type="entry name" value="GUANYLATE CYCLASE SOLUBLE SUBUNIT BETA-2"/>
    <property type="match status" value="1"/>
</dbReference>
<comment type="subcellular location">
    <subcellularLocation>
        <location evidence="1">Cytoplasm</location>
    </subcellularLocation>
</comment>
<dbReference type="GO" id="GO:0008074">
    <property type="term" value="C:guanylate cyclase complex, soluble"/>
    <property type="evidence" value="ECO:0007669"/>
    <property type="project" value="TreeGrafter"/>
</dbReference>
<dbReference type="InterPro" id="IPR001054">
    <property type="entry name" value="A/G_cyclase"/>
</dbReference>
<evidence type="ECO:0000259" key="8">
    <source>
        <dbReference type="PROSITE" id="PS50125"/>
    </source>
</evidence>
<evidence type="ECO:0000256" key="5">
    <source>
        <dbReference type="ARBA" id="ARBA00023134"/>
    </source>
</evidence>
<comment type="caution">
    <text evidence="9">The sequence shown here is derived from an EMBL/GenBank/DDBJ whole genome shotgun (WGS) entry which is preliminary data.</text>
</comment>
<evidence type="ECO:0000313" key="9">
    <source>
        <dbReference type="EMBL" id="KAK3604651.1"/>
    </source>
</evidence>
<dbReference type="InterPro" id="IPR042463">
    <property type="entry name" value="HNOB_dom_associated_sf"/>
</dbReference>
<evidence type="ECO:0000256" key="1">
    <source>
        <dbReference type="ARBA" id="ARBA00004496"/>
    </source>
</evidence>
<evidence type="ECO:0000256" key="6">
    <source>
        <dbReference type="ARBA" id="ARBA00023239"/>
    </source>
</evidence>
<keyword evidence="10" id="KW-1185">Reference proteome</keyword>
<dbReference type="PROSITE" id="PS50125">
    <property type="entry name" value="GUANYLATE_CYCLASE_2"/>
    <property type="match status" value="1"/>
</dbReference>
<keyword evidence="5" id="KW-0342">GTP-binding</keyword>
<keyword evidence="7" id="KW-0141">cGMP biosynthesis</keyword>
<dbReference type="CDD" id="cd07302">
    <property type="entry name" value="CHD"/>
    <property type="match status" value="1"/>
</dbReference>
<dbReference type="InterPro" id="IPR011645">
    <property type="entry name" value="HNOB_dom_associated"/>
</dbReference>
<dbReference type="Pfam" id="PF07701">
    <property type="entry name" value="HNOBA"/>
    <property type="match status" value="1"/>
</dbReference>
<evidence type="ECO:0000256" key="2">
    <source>
        <dbReference type="ARBA" id="ARBA00012202"/>
    </source>
</evidence>
<reference evidence="9" key="3">
    <citation type="submission" date="2023-05" db="EMBL/GenBank/DDBJ databases">
        <authorList>
            <person name="Smith C.H."/>
        </authorList>
    </citation>
    <scope>NUCLEOTIDE SEQUENCE</scope>
    <source>
        <strain evidence="9">CHS0354</strain>
        <tissue evidence="9">Mantle</tissue>
    </source>
</reference>
<dbReference type="InterPro" id="IPR011644">
    <property type="entry name" value="Heme_NO-bd"/>
</dbReference>
<dbReference type="GO" id="GO:0070482">
    <property type="term" value="P:response to oxygen levels"/>
    <property type="evidence" value="ECO:0007669"/>
    <property type="project" value="TreeGrafter"/>
</dbReference>
<keyword evidence="4" id="KW-0547">Nucleotide-binding</keyword>
<dbReference type="EMBL" id="JAEAOA010000493">
    <property type="protein sequence ID" value="KAK3604651.1"/>
    <property type="molecule type" value="Genomic_DNA"/>
</dbReference>
<organism evidence="9 10">
    <name type="scientific">Potamilus streckersoni</name>
    <dbReference type="NCBI Taxonomy" id="2493646"/>
    <lineage>
        <taxon>Eukaryota</taxon>
        <taxon>Metazoa</taxon>
        <taxon>Spiralia</taxon>
        <taxon>Lophotrochozoa</taxon>
        <taxon>Mollusca</taxon>
        <taxon>Bivalvia</taxon>
        <taxon>Autobranchia</taxon>
        <taxon>Heteroconchia</taxon>
        <taxon>Palaeoheterodonta</taxon>
        <taxon>Unionida</taxon>
        <taxon>Unionoidea</taxon>
        <taxon>Unionidae</taxon>
        <taxon>Ambleminae</taxon>
        <taxon>Lampsilini</taxon>
        <taxon>Potamilus</taxon>
    </lineage>
</organism>
<accession>A0AAE0W7T1</accession>
<dbReference type="EC" id="4.6.1.2" evidence="2"/>
<protein>
    <recommendedName>
        <fullName evidence="2">guanylate cyclase</fullName>
        <ecNumber evidence="2">4.6.1.2</ecNumber>
    </recommendedName>
</protein>
<evidence type="ECO:0000256" key="4">
    <source>
        <dbReference type="ARBA" id="ARBA00022741"/>
    </source>
</evidence>
<dbReference type="Gene3D" id="3.30.450.260">
    <property type="entry name" value="Haem NO binding associated domain"/>
    <property type="match status" value="1"/>
</dbReference>
<dbReference type="SUPFAM" id="SSF111126">
    <property type="entry name" value="Ligand-binding domain in the NO signalling and Golgi transport"/>
    <property type="match status" value="1"/>
</dbReference>
<dbReference type="InterPro" id="IPR029787">
    <property type="entry name" value="Nucleotide_cyclase"/>
</dbReference>
<dbReference type="AlphaFoldDB" id="A0AAE0W7T1"/>
<evidence type="ECO:0000256" key="3">
    <source>
        <dbReference type="ARBA" id="ARBA00022490"/>
    </source>
</evidence>
<dbReference type="Gene3D" id="3.90.1520.10">
    <property type="entry name" value="H-NOX domain"/>
    <property type="match status" value="1"/>
</dbReference>